<protein>
    <submittedName>
        <fullName evidence="2">DNA-binding MurR/RpiR family transcriptional regulator</fullName>
    </submittedName>
</protein>
<dbReference type="PANTHER" id="PTHR30514:SF1">
    <property type="entry name" value="HTH-TYPE TRANSCRIPTIONAL REGULATOR HEXR-RELATED"/>
    <property type="match status" value="1"/>
</dbReference>
<name>A0A7W8HC27_9FIRM</name>
<dbReference type="PANTHER" id="PTHR30514">
    <property type="entry name" value="GLUCOKINASE"/>
    <property type="match status" value="1"/>
</dbReference>
<sequence>MNIIDDLLGFYNATPQGDIYHDTVMHLMDHLNQIRNSTIYQMAEMCYVSPSTISRLCRKLGCESYSAFKEEIVHVLDHYTDFNRIVPDMMSTPQKDEYDILLDTVENSVRELHSMDKHIYEKLADVIHSSRLIGIYSYGNTSSTVFMQNALIVAGHQVRPNNSRKPLNNTKQFGKGSVVIFQYPYFKATEYLTKALKECSKNGATTIVITTHAPEKLKLYADFFFNFSGTQTIMDNYERDFFFNMVVIAYRKKYIDHKCL</sequence>
<dbReference type="SUPFAM" id="SSF46689">
    <property type="entry name" value="Homeodomain-like"/>
    <property type="match status" value="1"/>
</dbReference>
<dbReference type="EMBL" id="JACHFW010000013">
    <property type="protein sequence ID" value="MBB5265679.1"/>
    <property type="molecule type" value="Genomic_DNA"/>
</dbReference>
<dbReference type="InterPro" id="IPR000281">
    <property type="entry name" value="HTH_RpiR"/>
</dbReference>
<dbReference type="GO" id="GO:0097367">
    <property type="term" value="F:carbohydrate derivative binding"/>
    <property type="evidence" value="ECO:0007669"/>
    <property type="project" value="InterPro"/>
</dbReference>
<dbReference type="GO" id="GO:0003700">
    <property type="term" value="F:DNA-binding transcription factor activity"/>
    <property type="evidence" value="ECO:0007669"/>
    <property type="project" value="InterPro"/>
</dbReference>
<dbReference type="GO" id="GO:1901135">
    <property type="term" value="P:carbohydrate derivative metabolic process"/>
    <property type="evidence" value="ECO:0007669"/>
    <property type="project" value="InterPro"/>
</dbReference>
<dbReference type="AlphaFoldDB" id="A0A7W8HC27"/>
<dbReference type="Proteomes" id="UP000543642">
    <property type="component" value="Unassembled WGS sequence"/>
</dbReference>
<dbReference type="InterPro" id="IPR009057">
    <property type="entry name" value="Homeodomain-like_sf"/>
</dbReference>
<feature type="domain" description="HTH rpiR-type" evidence="1">
    <location>
        <begin position="27"/>
        <end position="71"/>
    </location>
</feature>
<evidence type="ECO:0000313" key="2">
    <source>
        <dbReference type="EMBL" id="MBB5265679.1"/>
    </source>
</evidence>
<organism evidence="2 3">
    <name type="scientific">Catenibacillus scindens</name>
    <dbReference type="NCBI Taxonomy" id="673271"/>
    <lineage>
        <taxon>Bacteria</taxon>
        <taxon>Bacillati</taxon>
        <taxon>Bacillota</taxon>
        <taxon>Clostridia</taxon>
        <taxon>Lachnospirales</taxon>
        <taxon>Lachnospiraceae</taxon>
        <taxon>Catenibacillus</taxon>
    </lineage>
</organism>
<evidence type="ECO:0000259" key="1">
    <source>
        <dbReference type="Pfam" id="PF01418"/>
    </source>
</evidence>
<keyword evidence="3" id="KW-1185">Reference proteome</keyword>
<evidence type="ECO:0000313" key="3">
    <source>
        <dbReference type="Proteomes" id="UP000543642"/>
    </source>
</evidence>
<gene>
    <name evidence="2" type="ORF">HNP82_002826</name>
</gene>
<accession>A0A7W8HC27</accession>
<dbReference type="RefSeq" id="WP_183775701.1">
    <property type="nucleotide sequence ID" value="NZ_JACHFW010000013.1"/>
</dbReference>
<dbReference type="GO" id="GO:0003677">
    <property type="term" value="F:DNA binding"/>
    <property type="evidence" value="ECO:0007669"/>
    <property type="project" value="UniProtKB-KW"/>
</dbReference>
<dbReference type="Pfam" id="PF01418">
    <property type="entry name" value="HTH_6"/>
    <property type="match status" value="1"/>
</dbReference>
<reference evidence="2 3" key="1">
    <citation type="submission" date="2020-08" db="EMBL/GenBank/DDBJ databases">
        <title>Genomic Encyclopedia of Type Strains, Phase IV (KMG-IV): sequencing the most valuable type-strain genomes for metagenomic binning, comparative biology and taxonomic classification.</title>
        <authorList>
            <person name="Goeker M."/>
        </authorList>
    </citation>
    <scope>NUCLEOTIDE SEQUENCE [LARGE SCALE GENOMIC DNA]</scope>
    <source>
        <strain evidence="2 3">DSM 106146</strain>
    </source>
</reference>
<dbReference type="InterPro" id="IPR036388">
    <property type="entry name" value="WH-like_DNA-bd_sf"/>
</dbReference>
<keyword evidence="2" id="KW-0238">DNA-binding</keyword>
<dbReference type="InterPro" id="IPR047640">
    <property type="entry name" value="RpiR-like"/>
</dbReference>
<proteinExistence type="predicted"/>
<dbReference type="Gene3D" id="1.10.10.10">
    <property type="entry name" value="Winged helix-like DNA-binding domain superfamily/Winged helix DNA-binding domain"/>
    <property type="match status" value="1"/>
</dbReference>
<comment type="caution">
    <text evidence="2">The sequence shown here is derived from an EMBL/GenBank/DDBJ whole genome shotgun (WGS) entry which is preliminary data.</text>
</comment>
<dbReference type="Gene3D" id="3.40.50.10490">
    <property type="entry name" value="Glucose-6-phosphate isomerase like protein, domain 1"/>
    <property type="match status" value="1"/>
</dbReference>
<dbReference type="InterPro" id="IPR046348">
    <property type="entry name" value="SIS_dom_sf"/>
</dbReference>
<dbReference type="SUPFAM" id="SSF53697">
    <property type="entry name" value="SIS domain"/>
    <property type="match status" value="1"/>
</dbReference>